<evidence type="ECO:0000256" key="7">
    <source>
        <dbReference type="ARBA" id="ARBA00023136"/>
    </source>
</evidence>
<keyword evidence="7 9" id="KW-0472">Membrane</keyword>
<comment type="catalytic activity">
    <reaction evidence="8">
        <text>Fe(2+)(in) = Fe(2+)(out)</text>
        <dbReference type="Rhea" id="RHEA:28486"/>
        <dbReference type="ChEBI" id="CHEBI:29033"/>
    </reaction>
    <physiologicalReaction direction="left-to-right" evidence="8">
        <dbReference type="Rhea" id="RHEA:28487"/>
    </physiologicalReaction>
</comment>
<dbReference type="OrthoDB" id="1720293at2759"/>
<keyword evidence="9" id="KW-0406">Ion transport</keyword>
<dbReference type="Proteomes" id="UP000325577">
    <property type="component" value="Linkage Group LG6"/>
</dbReference>
<comment type="function">
    <text evidence="9">Vacuolar Fe(2+) uptake transporter.</text>
</comment>
<dbReference type="InterPro" id="IPR008217">
    <property type="entry name" value="Ccc1_fam"/>
</dbReference>
<keyword evidence="11" id="KW-1185">Reference proteome</keyword>
<evidence type="ECO:0000313" key="10">
    <source>
        <dbReference type="EMBL" id="KAA8520037.1"/>
    </source>
</evidence>
<keyword evidence="4 9" id="KW-0926">Vacuole</keyword>
<reference evidence="10 11" key="1">
    <citation type="submission" date="2019-09" db="EMBL/GenBank/DDBJ databases">
        <title>A chromosome-level genome assembly of the Chinese tupelo Nyssa sinensis.</title>
        <authorList>
            <person name="Yang X."/>
            <person name="Kang M."/>
            <person name="Yang Y."/>
            <person name="Xiong H."/>
            <person name="Wang M."/>
            <person name="Zhang Z."/>
            <person name="Wang Z."/>
            <person name="Wu H."/>
            <person name="Ma T."/>
            <person name="Liu J."/>
            <person name="Xi Z."/>
        </authorList>
    </citation>
    <scope>NUCLEOTIDE SEQUENCE [LARGE SCALE GENOMIC DNA]</scope>
    <source>
        <strain evidence="10">J267</strain>
        <tissue evidence="10">Leaf</tissue>
    </source>
</reference>
<evidence type="ECO:0000313" key="11">
    <source>
        <dbReference type="Proteomes" id="UP000325577"/>
    </source>
</evidence>
<evidence type="ECO:0000256" key="1">
    <source>
        <dbReference type="ARBA" id="ARBA00004128"/>
    </source>
</evidence>
<dbReference type="GO" id="GO:0030026">
    <property type="term" value="P:intracellular manganese ion homeostasis"/>
    <property type="evidence" value="ECO:0007669"/>
    <property type="project" value="InterPro"/>
</dbReference>
<dbReference type="AlphaFoldDB" id="A0A5J4ZSB1"/>
<evidence type="ECO:0000256" key="3">
    <source>
        <dbReference type="ARBA" id="ARBA00022496"/>
    </source>
</evidence>
<gene>
    <name evidence="10" type="ORF">F0562_014289</name>
</gene>
<dbReference type="PANTHER" id="PTHR31851">
    <property type="entry name" value="FE(2+)/MN(2+) TRANSPORTER PCL1"/>
    <property type="match status" value="1"/>
</dbReference>
<comment type="subcellular location">
    <subcellularLocation>
        <location evidence="1 9">Vacuole membrane</location>
        <topology evidence="1 9">Multi-pass membrane protein</topology>
    </subcellularLocation>
</comment>
<name>A0A5J4ZSB1_9ASTE</name>
<dbReference type="EMBL" id="CM018049">
    <property type="protein sequence ID" value="KAA8520037.1"/>
    <property type="molecule type" value="Genomic_DNA"/>
</dbReference>
<evidence type="ECO:0000256" key="4">
    <source>
        <dbReference type="ARBA" id="ARBA00022554"/>
    </source>
</evidence>
<dbReference type="Pfam" id="PF01988">
    <property type="entry name" value="VIT1"/>
    <property type="match status" value="2"/>
</dbReference>
<keyword evidence="3" id="KW-0410">Iron transport</keyword>
<accession>A0A5J4ZSB1</accession>
<evidence type="ECO:0000256" key="9">
    <source>
        <dbReference type="RuleBase" id="RU369115"/>
    </source>
</evidence>
<sequence length="214" mass="22726">MTYRSSFHSKITPSATECNLELGHHEARGRYFDYSPRAQWLRAVVLGGNEGLVSTTLLVMGVGMLVHDTKTLFLRGLVGLVAGALSIATGEVVSIYTQVDIIKSQIKRDMRMGRGGMVAVPIPSQIAVAASMAYLMGGSVPLLAAGAINDQKLRFLVAVVTAGLSMFVFGVIGAALGKAPIARSCARVLVGGFIEIMIVLGKTKVIESYGLQRE</sequence>
<organism evidence="10 11">
    <name type="scientific">Nyssa sinensis</name>
    <dbReference type="NCBI Taxonomy" id="561372"/>
    <lineage>
        <taxon>Eukaryota</taxon>
        <taxon>Viridiplantae</taxon>
        <taxon>Streptophyta</taxon>
        <taxon>Embryophyta</taxon>
        <taxon>Tracheophyta</taxon>
        <taxon>Spermatophyta</taxon>
        <taxon>Magnoliopsida</taxon>
        <taxon>eudicotyledons</taxon>
        <taxon>Gunneridae</taxon>
        <taxon>Pentapetalae</taxon>
        <taxon>asterids</taxon>
        <taxon>Cornales</taxon>
        <taxon>Nyssaceae</taxon>
        <taxon>Nyssa</taxon>
    </lineage>
</organism>
<dbReference type="GO" id="GO:0140315">
    <property type="term" value="F:iron ion sequestering activity"/>
    <property type="evidence" value="ECO:0007669"/>
    <property type="project" value="UniProtKB-UniRule"/>
</dbReference>
<keyword evidence="5 9" id="KW-0812">Transmembrane</keyword>
<evidence type="ECO:0000256" key="6">
    <source>
        <dbReference type="ARBA" id="ARBA00022989"/>
    </source>
</evidence>
<dbReference type="GO" id="GO:0005384">
    <property type="term" value="F:manganese ion transmembrane transporter activity"/>
    <property type="evidence" value="ECO:0007669"/>
    <property type="project" value="InterPro"/>
</dbReference>
<evidence type="ECO:0000256" key="2">
    <source>
        <dbReference type="ARBA" id="ARBA00007049"/>
    </source>
</evidence>
<comment type="caution">
    <text evidence="9">Lacks conserved residue(s) required for the propagation of feature annotation.</text>
</comment>
<keyword evidence="6 9" id="KW-1133">Transmembrane helix</keyword>
<feature type="transmembrane region" description="Helical" evidence="9">
    <location>
        <begin position="72"/>
        <end position="96"/>
    </location>
</feature>
<keyword evidence="3" id="KW-0408">Iron</keyword>
<keyword evidence="9" id="KW-0813">Transport</keyword>
<dbReference type="GO" id="GO:0005774">
    <property type="term" value="C:vacuolar membrane"/>
    <property type="evidence" value="ECO:0007669"/>
    <property type="project" value="UniProtKB-SubCell"/>
</dbReference>
<evidence type="ECO:0000256" key="5">
    <source>
        <dbReference type="ARBA" id="ARBA00022692"/>
    </source>
</evidence>
<comment type="similarity">
    <text evidence="2 9">Belongs to the CCC1 family.</text>
</comment>
<dbReference type="GO" id="GO:0005381">
    <property type="term" value="F:iron ion transmembrane transporter activity"/>
    <property type="evidence" value="ECO:0007669"/>
    <property type="project" value="UniProtKB-UniRule"/>
</dbReference>
<feature type="transmembrane region" description="Helical" evidence="9">
    <location>
        <begin position="40"/>
        <end position="66"/>
    </location>
</feature>
<feature type="transmembrane region" description="Helical" evidence="9">
    <location>
        <begin position="155"/>
        <end position="177"/>
    </location>
</feature>
<feature type="transmembrane region" description="Helical" evidence="9">
    <location>
        <begin position="117"/>
        <end position="135"/>
    </location>
</feature>
<protein>
    <recommendedName>
        <fullName evidence="9">Vacuolar iron transporter</fullName>
    </recommendedName>
</protein>
<evidence type="ECO:0000256" key="8">
    <source>
        <dbReference type="ARBA" id="ARBA00044464"/>
    </source>
</evidence>
<proteinExistence type="inferred from homology"/>